<protein>
    <submittedName>
        <fullName evidence="3">DNA-processing protein DprA</fullName>
    </submittedName>
</protein>
<evidence type="ECO:0000313" key="4">
    <source>
        <dbReference type="Proteomes" id="UP000671862"/>
    </source>
</evidence>
<dbReference type="PANTHER" id="PTHR43022:SF1">
    <property type="entry name" value="PROTEIN SMF"/>
    <property type="match status" value="1"/>
</dbReference>
<dbReference type="InterPro" id="IPR057666">
    <property type="entry name" value="DrpA_SLOG"/>
</dbReference>
<accession>A0ABX7S673</accession>
<dbReference type="InterPro" id="IPR003488">
    <property type="entry name" value="DprA"/>
</dbReference>
<proteinExistence type="inferred from homology"/>
<gene>
    <name evidence="3" type="ORF">JYK00_00580</name>
</gene>
<dbReference type="Pfam" id="PF02481">
    <property type="entry name" value="DNA_processg_A"/>
    <property type="match status" value="1"/>
</dbReference>
<dbReference type="Proteomes" id="UP000671862">
    <property type="component" value="Chromosome"/>
</dbReference>
<comment type="similarity">
    <text evidence="1">Belongs to the DprA/Smf family.</text>
</comment>
<dbReference type="RefSeq" id="WP_207566800.1">
    <property type="nucleotide sequence ID" value="NZ_CP071446.1"/>
</dbReference>
<sequence>MKKETAAIFALTRTKLTNEKINKIILFAFGNGISISQILTLKNHELKNICEKLSFSENDFEQIVLAQKLIHDSTIEIKEFNSREIFLLSVVDTHYPENFKQKIKFENLPPILYYSGNPDLLNKKAVAILSSKKASKESMEFTWNIVKKYVKNGYSIVLGFSGIMDNFAFESALELGGSVVVIPHQEITFFTFPIEYLKKYKEGKVLILSAFSKKHSANNVYDIVKRNEYIHSLAEKTYIVDSAKNDGIKESILNILMNNEYQIYVRLPGPDENNENLELIKAGVPAVDITGNIVEVSEELLSRRKDKESTELESIENVIVEILKNANRQLYAFEIAENLKKYNYSITPQKLSNILKKIPSITRVKSKGKYQYFLNENAEDIKLFQQAQILQIKK</sequence>
<keyword evidence="4" id="KW-1185">Reference proteome</keyword>
<name>A0ABX7S673_9BACT</name>
<evidence type="ECO:0000256" key="1">
    <source>
        <dbReference type="ARBA" id="ARBA00006525"/>
    </source>
</evidence>
<evidence type="ECO:0000313" key="3">
    <source>
        <dbReference type="EMBL" id="QTA38079.1"/>
    </source>
</evidence>
<evidence type="ECO:0000259" key="2">
    <source>
        <dbReference type="Pfam" id="PF02481"/>
    </source>
</evidence>
<dbReference type="PANTHER" id="PTHR43022">
    <property type="entry name" value="PROTEIN SMF"/>
    <property type="match status" value="1"/>
</dbReference>
<organism evidence="3 4">
    <name type="scientific">Thermosipho ferrireducens</name>
    <dbReference type="NCBI Taxonomy" id="2571116"/>
    <lineage>
        <taxon>Bacteria</taxon>
        <taxon>Thermotogati</taxon>
        <taxon>Thermotogota</taxon>
        <taxon>Thermotogae</taxon>
        <taxon>Thermotogales</taxon>
        <taxon>Fervidobacteriaceae</taxon>
        <taxon>Thermosipho</taxon>
    </lineage>
</organism>
<dbReference type="Gene3D" id="3.40.50.450">
    <property type="match status" value="1"/>
</dbReference>
<dbReference type="SUPFAM" id="SSF102405">
    <property type="entry name" value="MCP/YpsA-like"/>
    <property type="match status" value="1"/>
</dbReference>
<feature type="domain" description="Smf/DprA SLOG" evidence="2">
    <location>
        <begin position="88"/>
        <end position="270"/>
    </location>
</feature>
<reference evidence="3 4" key="1">
    <citation type="submission" date="2021-03" db="EMBL/GenBank/DDBJ databases">
        <title>Thermosipho ferrireducens sp.nov., an anaerobic thermophilic iron-reducing bacterium isolated from a deep-sea hydrothermal sulfide deposits.</title>
        <authorList>
            <person name="Zeng X."/>
            <person name="Chen Y."/>
            <person name="Shao Z."/>
        </authorList>
    </citation>
    <scope>NUCLEOTIDE SEQUENCE [LARGE SCALE GENOMIC DNA]</scope>
    <source>
        <strain evidence="3 4">JL129W03</strain>
    </source>
</reference>
<dbReference type="EMBL" id="CP071446">
    <property type="protein sequence ID" value="QTA38079.1"/>
    <property type="molecule type" value="Genomic_DNA"/>
</dbReference>